<sequence length="167" mass="18617">MIASVKDWIESTLLEQDRIAFEKIGPQRLIFKIAHRAPLVSLFLDPPPVASVDWVRCGGGPLTDSLFERLSPVVSPRQCTWFFVSMPQDEYTVLKWVAPLNMATWNSSRLYAFENAGSEGGAQSLCLAIGTESLLVFTLKDGFEIAYYGPDGLWEEIVSALYTHGSR</sequence>
<dbReference type="AlphaFoldDB" id="A0A840VMQ3"/>
<evidence type="ECO:0000313" key="1">
    <source>
        <dbReference type="EMBL" id="MBB5353901.1"/>
    </source>
</evidence>
<keyword evidence="2" id="KW-1185">Reference proteome</keyword>
<organism evidence="1 2">
    <name type="scientific">Haloferula luteola</name>
    <dbReference type="NCBI Taxonomy" id="595692"/>
    <lineage>
        <taxon>Bacteria</taxon>
        <taxon>Pseudomonadati</taxon>
        <taxon>Verrucomicrobiota</taxon>
        <taxon>Verrucomicrobiia</taxon>
        <taxon>Verrucomicrobiales</taxon>
        <taxon>Verrucomicrobiaceae</taxon>
        <taxon>Haloferula</taxon>
    </lineage>
</organism>
<gene>
    <name evidence="1" type="ORF">HNR46_004166</name>
</gene>
<accession>A0A840VMQ3</accession>
<dbReference type="EMBL" id="JACHFD010000041">
    <property type="protein sequence ID" value="MBB5353901.1"/>
    <property type="molecule type" value="Genomic_DNA"/>
</dbReference>
<proteinExistence type="predicted"/>
<protein>
    <submittedName>
        <fullName evidence="1">Uncharacterized protein</fullName>
    </submittedName>
</protein>
<name>A0A840VMQ3_9BACT</name>
<dbReference type="RefSeq" id="WP_184022391.1">
    <property type="nucleotide sequence ID" value="NZ_JACHFD010000041.1"/>
</dbReference>
<comment type="caution">
    <text evidence="1">The sequence shown here is derived from an EMBL/GenBank/DDBJ whole genome shotgun (WGS) entry which is preliminary data.</text>
</comment>
<dbReference type="Proteomes" id="UP000557717">
    <property type="component" value="Unassembled WGS sequence"/>
</dbReference>
<evidence type="ECO:0000313" key="2">
    <source>
        <dbReference type="Proteomes" id="UP000557717"/>
    </source>
</evidence>
<reference evidence="1 2" key="1">
    <citation type="submission" date="2020-08" db="EMBL/GenBank/DDBJ databases">
        <title>Genomic Encyclopedia of Type Strains, Phase IV (KMG-IV): sequencing the most valuable type-strain genomes for metagenomic binning, comparative biology and taxonomic classification.</title>
        <authorList>
            <person name="Goeker M."/>
        </authorList>
    </citation>
    <scope>NUCLEOTIDE SEQUENCE [LARGE SCALE GENOMIC DNA]</scope>
    <source>
        <strain evidence="1 2">YC6886</strain>
    </source>
</reference>